<evidence type="ECO:0000313" key="1">
    <source>
        <dbReference type="EMBL" id="MBY6366948.1"/>
    </source>
</evidence>
<name>A0ABS7P3F6_9NOCA</name>
<reference evidence="1 2" key="1">
    <citation type="submission" date="2020-06" db="EMBL/GenBank/DDBJ databases">
        <title>Taxonomy, biology and ecology of Rhodococcus bacteria occurring in California pistachio and other woody hosts as revealed by genome sequence analyses.</title>
        <authorList>
            <person name="Gai Y."/>
            <person name="Riely B."/>
        </authorList>
    </citation>
    <scope>NUCLEOTIDE SEQUENCE [LARGE SCALE GENOMIC DNA]</scope>
    <source>
        <strain evidence="1 2">BP-281</strain>
    </source>
</reference>
<dbReference type="EMBL" id="JABUBU010000005">
    <property type="protein sequence ID" value="MBY6366948.1"/>
    <property type="molecule type" value="Genomic_DNA"/>
</dbReference>
<comment type="caution">
    <text evidence="1">The sequence shown here is derived from an EMBL/GenBank/DDBJ whole genome shotgun (WGS) entry which is preliminary data.</text>
</comment>
<dbReference type="Proteomes" id="UP000825228">
    <property type="component" value="Unassembled WGS sequence"/>
</dbReference>
<accession>A0ABS7P3F6</accession>
<gene>
    <name evidence="1" type="ORF">HQ603_09290</name>
</gene>
<sequence>MPTEPPLDELLTLDAVLERIKERSGRVIGASTWRSYVAREQAPGPVRRVGRLPFFSPDDIDAWIDNRPGRGNWRTGDTDR</sequence>
<dbReference type="RefSeq" id="WP_222684263.1">
    <property type="nucleotide sequence ID" value="NZ_JABUBT010000011.1"/>
</dbReference>
<organism evidence="1 2">
    <name type="scientific">Rhodococcoides corynebacterioides</name>
    <dbReference type="NCBI Taxonomy" id="53972"/>
    <lineage>
        <taxon>Bacteria</taxon>
        <taxon>Bacillati</taxon>
        <taxon>Actinomycetota</taxon>
        <taxon>Actinomycetes</taxon>
        <taxon>Mycobacteriales</taxon>
        <taxon>Nocardiaceae</taxon>
        <taxon>Rhodococcoides</taxon>
    </lineage>
</organism>
<proteinExistence type="predicted"/>
<protein>
    <submittedName>
        <fullName evidence="1">Transcriptional regulator</fullName>
    </submittedName>
</protein>
<keyword evidence="2" id="KW-1185">Reference proteome</keyword>
<evidence type="ECO:0000313" key="2">
    <source>
        <dbReference type="Proteomes" id="UP000825228"/>
    </source>
</evidence>